<dbReference type="PANTHER" id="PTHR43054:SF1">
    <property type="entry name" value="SCYLLO-INOSITOL 2-DEHYDROGENASE (NADP(+)) IOLU"/>
    <property type="match status" value="1"/>
</dbReference>
<evidence type="ECO:0000313" key="3">
    <source>
        <dbReference type="EMBL" id="CUO16222.1"/>
    </source>
</evidence>
<dbReference type="GO" id="GO:0000166">
    <property type="term" value="F:nucleotide binding"/>
    <property type="evidence" value="ECO:0007669"/>
    <property type="project" value="InterPro"/>
</dbReference>
<dbReference type="InterPro" id="IPR055170">
    <property type="entry name" value="GFO_IDH_MocA-like_dom"/>
</dbReference>
<dbReference type="Gene3D" id="3.30.360.10">
    <property type="entry name" value="Dihydrodipicolinate Reductase, domain 2"/>
    <property type="match status" value="1"/>
</dbReference>
<dbReference type="STRING" id="39482.ERS852491_01448"/>
<dbReference type="AlphaFoldDB" id="A0A174CS80"/>
<name>A0A174CS80_9FIRM</name>
<dbReference type="InterPro" id="IPR000683">
    <property type="entry name" value="Gfo/Idh/MocA-like_OxRdtase_N"/>
</dbReference>
<dbReference type="Proteomes" id="UP000095544">
    <property type="component" value="Unassembled WGS sequence"/>
</dbReference>
<keyword evidence="3" id="KW-0560">Oxidoreductase</keyword>
<dbReference type="RefSeq" id="WP_050639056.1">
    <property type="nucleotide sequence ID" value="NZ_CABKUE010000005.1"/>
</dbReference>
<dbReference type="EMBL" id="CYZU01000010">
    <property type="protein sequence ID" value="CUO16222.1"/>
    <property type="molecule type" value="Genomic_DNA"/>
</dbReference>
<organism evidence="3 4">
    <name type="scientific">Faecalicatena contorta</name>
    <dbReference type="NCBI Taxonomy" id="39482"/>
    <lineage>
        <taxon>Bacteria</taxon>
        <taxon>Bacillati</taxon>
        <taxon>Bacillota</taxon>
        <taxon>Clostridia</taxon>
        <taxon>Lachnospirales</taxon>
        <taxon>Lachnospiraceae</taxon>
        <taxon>Faecalicatena</taxon>
    </lineage>
</organism>
<feature type="domain" description="GFO/IDH/MocA-like oxidoreductase" evidence="2">
    <location>
        <begin position="136"/>
        <end position="245"/>
    </location>
</feature>
<dbReference type="OrthoDB" id="9783105at2"/>
<dbReference type="InterPro" id="IPR036291">
    <property type="entry name" value="NAD(P)-bd_dom_sf"/>
</dbReference>
<dbReference type="GO" id="GO:0033712">
    <property type="term" value="F:1,5-anhydro-D-fructose reductase (1,5-anhydro-D-mannitol-forming) activity"/>
    <property type="evidence" value="ECO:0007669"/>
    <property type="project" value="UniProtKB-EC"/>
</dbReference>
<feature type="domain" description="Gfo/Idh/MocA-like oxidoreductase N-terminal" evidence="1">
    <location>
        <begin position="2"/>
        <end position="116"/>
    </location>
</feature>
<evidence type="ECO:0000259" key="1">
    <source>
        <dbReference type="Pfam" id="PF01408"/>
    </source>
</evidence>
<dbReference type="Pfam" id="PF01408">
    <property type="entry name" value="GFO_IDH_MocA"/>
    <property type="match status" value="1"/>
</dbReference>
<gene>
    <name evidence="3" type="primary">afr_3</name>
    <name evidence="3" type="ORF">ERS852491_01448</name>
</gene>
<protein>
    <submittedName>
        <fullName evidence="3">1,5-anhydro-D-fructose reductase</fullName>
        <ecNumber evidence="3">1.1.1.292</ecNumber>
    </submittedName>
</protein>
<dbReference type="Pfam" id="PF22725">
    <property type="entry name" value="GFO_IDH_MocA_C3"/>
    <property type="match status" value="1"/>
</dbReference>
<dbReference type="SUPFAM" id="SSF55347">
    <property type="entry name" value="Glyceraldehyde-3-phosphate dehydrogenase-like, C-terminal domain"/>
    <property type="match status" value="1"/>
</dbReference>
<dbReference type="SUPFAM" id="SSF51735">
    <property type="entry name" value="NAD(P)-binding Rossmann-fold domains"/>
    <property type="match status" value="1"/>
</dbReference>
<reference evidence="3 4" key="1">
    <citation type="submission" date="2015-09" db="EMBL/GenBank/DDBJ databases">
        <authorList>
            <consortium name="Pathogen Informatics"/>
        </authorList>
    </citation>
    <scope>NUCLEOTIDE SEQUENCE [LARGE SCALE GENOMIC DNA]</scope>
    <source>
        <strain evidence="3 4">2789STDY5834876</strain>
    </source>
</reference>
<dbReference type="PANTHER" id="PTHR43054">
    <property type="match status" value="1"/>
</dbReference>
<dbReference type="Gene3D" id="3.40.50.720">
    <property type="entry name" value="NAD(P)-binding Rossmann-like Domain"/>
    <property type="match status" value="1"/>
</dbReference>
<accession>A0A174CS80</accession>
<proteinExistence type="predicted"/>
<evidence type="ECO:0000259" key="2">
    <source>
        <dbReference type="Pfam" id="PF22725"/>
    </source>
</evidence>
<sequence length="325" mass="36483">MKLGIVGSNFISDWLIEAAGQVPEAEICAVYSRKQETGDAFAGRHGIPNVYTDYDKFLESEIDAVYIATPTYAHCGQAIEAMKHKKHVLCEKILAVNEREAAAMFTCAEENGVVLLEAMRPDFDPAYNLIREHLPKIGKLRRVTAEYCQYSSRYDKFRQGEVLNAFNPELSNAAIMDIGVYCIHTLVRMLGMPKEIKAISTKLENGFEGSGIVLMQYDDMMAEAVYSKITDSVNPGIFQGEEGSILIYGIAMPQSMEIVYRDGKREAIPYTPAPNNMVYEVREFVRLAQEKCSGHPYRKYSLDTLCVTDEARRQNGIVFHADSVL</sequence>
<dbReference type="EC" id="1.1.1.292" evidence="3"/>
<evidence type="ECO:0000313" key="4">
    <source>
        <dbReference type="Proteomes" id="UP000095544"/>
    </source>
</evidence>